<dbReference type="eggNOG" id="COG5479">
    <property type="taxonomic scope" value="Bacteria"/>
</dbReference>
<keyword evidence="2" id="KW-0732">Signal</keyword>
<evidence type="ECO:0000256" key="2">
    <source>
        <dbReference type="SAM" id="SignalP"/>
    </source>
</evidence>
<protein>
    <recommendedName>
        <fullName evidence="5">LGFP repeat-containing protein</fullName>
    </recommendedName>
</protein>
<keyword evidence="4" id="KW-1185">Reference proteome</keyword>
<dbReference type="Pfam" id="PF08310">
    <property type="entry name" value="LGFP"/>
    <property type="match status" value="3"/>
</dbReference>
<sequence length="542" mass="58375">MVSVGTASRHRTRLRIRRLAATLVVCALTVPSVGVANAQPTTGTEPPPPAITSTPEADLAPAEPEADQDREPESGQPTTTAPASDVPSDSAPTTSRGRPADRPTPREQQPHQASVEAPPSFEEGKNLPMPSRDEGPLRGRPSHSYNNLPKPPPGHTFRSETEPVPDGFTKEEADTAELMAMTATAGCEWFWPSPHAVCGAILQRYKAMGGRDSWLGLPNSPEYTNPDGIGKRSQFLNGSIYWHPSTGAHPVTILYMTKWNQLGWETGWLGYPTAGEVGHGPFGSQQEFQGAGLFWSQPTGVYAVGGAIRAKYDTVGGATGFLGYPTSDELTPPDGVGRFNTFQRGSIYWHPIFGAHPVHGVILAVWGNAGFEAGQYGYPIADETSTSTETNQQFQHGHIAFSLQNPVAQDFHDCKLNTEWPHVSSHVDNTVNVVTTGTCTHPKRKVSHTTQLVHTPECGFGTCVLRTRTSGDSKGDGVNAVIQEDNWSSTNMECQPGKYRAETKWTIVNADGGVLETVARTPQVQLGTGTGGLDKNCDRSYN</sequence>
<name>F6ESB2_HOYSD</name>
<reference evidence="3 4" key="1">
    <citation type="journal article" date="2011" name="J. Bacteriol.">
        <title>Complete genome sequence of Amycolicicoccus subflavus DQS3-9A1T, an actinomycete isolated from crude oil-polluted soil.</title>
        <authorList>
            <person name="Cai M."/>
            <person name="Chen W.M."/>
            <person name="Nie Y."/>
            <person name="Chi C.Q."/>
            <person name="Wang Y.N."/>
            <person name="Tang Y.Q."/>
            <person name="Li G.Y."/>
            <person name="Wu X.L."/>
        </authorList>
    </citation>
    <scope>NUCLEOTIDE SEQUENCE [LARGE SCALE GENOMIC DNA]</scope>
    <source>
        <strain evidence="4">DSM 45089 / DQS3-9A1</strain>
        <plasmid evidence="3 4">pAS9A-1</plasmid>
    </source>
</reference>
<dbReference type="EMBL" id="CP002787">
    <property type="protein sequence ID" value="AEF43033.1"/>
    <property type="molecule type" value="Genomic_DNA"/>
</dbReference>
<evidence type="ECO:0008006" key="5">
    <source>
        <dbReference type="Google" id="ProtNLM"/>
    </source>
</evidence>
<evidence type="ECO:0000256" key="1">
    <source>
        <dbReference type="SAM" id="MobiDB-lite"/>
    </source>
</evidence>
<evidence type="ECO:0000313" key="4">
    <source>
        <dbReference type="Proteomes" id="UP000009235"/>
    </source>
</evidence>
<dbReference type="InterPro" id="IPR013207">
    <property type="entry name" value="LGFP"/>
</dbReference>
<feature type="compositionally biased region" description="Basic and acidic residues" evidence="1">
    <location>
        <begin position="98"/>
        <end position="109"/>
    </location>
</feature>
<feature type="chain" id="PRO_5003339095" description="LGFP repeat-containing protein" evidence="2">
    <location>
        <begin position="39"/>
        <end position="542"/>
    </location>
</feature>
<dbReference type="AlphaFoldDB" id="F6ESB2"/>
<keyword evidence="3" id="KW-0614">Plasmid</keyword>
<evidence type="ECO:0000313" key="3">
    <source>
        <dbReference type="EMBL" id="AEF43033.1"/>
    </source>
</evidence>
<dbReference type="KEGG" id="asd:AS9A_P10016"/>
<gene>
    <name evidence="3" type="ordered locus">AS9A_P10016</name>
</gene>
<dbReference type="HOGENOM" id="CLU_502185_0_0_11"/>
<proteinExistence type="predicted"/>
<accession>F6ESB2</accession>
<organism evidence="3 4">
    <name type="scientific">Hoyosella subflava (strain DSM 45089 / JCM 17490 / NBRC 109087 / DQS3-9A1)</name>
    <name type="common">Amycolicicoccus subflavus</name>
    <dbReference type="NCBI Taxonomy" id="443218"/>
    <lineage>
        <taxon>Bacteria</taxon>
        <taxon>Bacillati</taxon>
        <taxon>Actinomycetota</taxon>
        <taxon>Actinomycetes</taxon>
        <taxon>Mycobacteriales</taxon>
        <taxon>Hoyosellaceae</taxon>
        <taxon>Hoyosella</taxon>
    </lineage>
</organism>
<feature type="signal peptide" evidence="2">
    <location>
        <begin position="1"/>
        <end position="38"/>
    </location>
</feature>
<dbReference type="Proteomes" id="UP000009235">
    <property type="component" value="Plasmid pAS9A-1"/>
</dbReference>
<feature type="region of interest" description="Disordered" evidence="1">
    <location>
        <begin position="36"/>
        <end position="168"/>
    </location>
</feature>
<geneLocation type="plasmid" evidence="3 4">
    <name>pAS9A-1</name>
</geneLocation>